<dbReference type="Proteomes" id="UP000270795">
    <property type="component" value="Unassembled WGS sequence"/>
</dbReference>
<sequence length="26" mass="2954">MGAVSLRLGTFGTPQAERAKRCFWRD</sequence>
<protein>
    <submittedName>
        <fullName evidence="1">Uncharacterized protein</fullName>
    </submittedName>
</protein>
<name>A0A3M6AAJ6_PSESS</name>
<comment type="caution">
    <text evidence="1">The sequence shown here is derived from an EMBL/GenBank/DDBJ whole genome shotgun (WGS) entry which is preliminary data.</text>
</comment>
<reference evidence="1 2" key="1">
    <citation type="submission" date="2018-08" db="EMBL/GenBank/DDBJ databases">
        <title>Recombination of ecologically and evolutionarily significant loci maintains genetic cohesion in the Pseudomonas syringae species complex.</title>
        <authorList>
            <person name="Dillon M."/>
            <person name="Thakur S."/>
            <person name="Almeida R.N.D."/>
            <person name="Weir B.S."/>
            <person name="Guttman D.S."/>
        </authorList>
    </citation>
    <scope>NUCLEOTIDE SEQUENCE [LARGE SCALE GENOMIC DNA]</scope>
    <source>
        <strain evidence="1 2">ICMP 11899</strain>
    </source>
</reference>
<gene>
    <name evidence="1" type="ORF">ALP17_05017</name>
</gene>
<organism evidence="1 2">
    <name type="scientific">Pseudomonas savastanoi</name>
    <name type="common">Pseudomonas syringae pv. savastanoi</name>
    <dbReference type="NCBI Taxonomy" id="29438"/>
    <lineage>
        <taxon>Bacteria</taxon>
        <taxon>Pseudomonadati</taxon>
        <taxon>Pseudomonadota</taxon>
        <taxon>Gammaproteobacteria</taxon>
        <taxon>Pseudomonadales</taxon>
        <taxon>Pseudomonadaceae</taxon>
        <taxon>Pseudomonas</taxon>
    </lineage>
</organism>
<evidence type="ECO:0000313" key="2">
    <source>
        <dbReference type="Proteomes" id="UP000270795"/>
    </source>
</evidence>
<accession>A0A3M6AAJ6</accession>
<proteinExistence type="predicted"/>
<dbReference type="EMBL" id="RBUM01000204">
    <property type="protein sequence ID" value="RMV16333.1"/>
    <property type="molecule type" value="Genomic_DNA"/>
</dbReference>
<evidence type="ECO:0000313" key="1">
    <source>
        <dbReference type="EMBL" id="RMV16333.1"/>
    </source>
</evidence>
<dbReference type="AlphaFoldDB" id="A0A3M6AAJ6"/>